<name>A0A914HDQ7_GLORO</name>
<feature type="compositionally biased region" description="Low complexity" evidence="1">
    <location>
        <begin position="1100"/>
        <end position="1122"/>
    </location>
</feature>
<feature type="compositionally biased region" description="Polar residues" evidence="1">
    <location>
        <begin position="177"/>
        <end position="190"/>
    </location>
</feature>
<sequence length="1200" mass="131869">MVALCSESSASSPVESSSSLDLIIEDQQQHFLRLAFGTNMMDLLNNMLLNSFNRGNFAVIEQLWCWQDPNECPHSLSPLLGELRSTRHFSVAVAVVRLLARLFRLASDKLTKQRLCNQMEALRFDDAVLSLRNRFRLYSLTTDSAAVPSSFGVLLEEAIEDWMTMMMHAKAEENGEDATTSRTDADSGTFSGDEEESKQQQQLMVTGGKKEDEHKDGQLDAVIRLIHTLPAHEVPLLAQLLRTFAASNRSLITLISSSPLDNRLQSRQCSAGTPPPLASPLLSPASVCPRSSSSFPPAPPPPPPVSLVRPPPPPLSSPSTCRGPNQTADIPSALRPKVLPDQCRRLRHLQWTKLPTNAIAASAASANVWQTMEAVDQEMRDHLDFTVLDALFGCPSNTPQNISDISCRSAPSSARRRSSMMLNGGDCVTLLDSKRSLSVNVFLKMCRDSDQLLKDLADGKADKIGADRLRTISHLLPSAEEQKILRDFSGDKQMLGAAEQFLLALTERIPAHRLRLEAMLFKLDLEGMLDINRPNDGGLGLKVWLNGCQELLSSGTLRKVLYALLHLGNYLNHGAGSGNAVGFRLSSLWKVEDVKTIGGTRGRTLLHFVAQQVGNCAQALATELANVRESAKSSLEAISDDVRGLLERMHCLEEGISRTTFVSNAGGDAFLEDFLIFLKKSRHIIALAERQLAELGTLRRSVATFLCEQEQNFSLEECFKVIAWFITRFEKAVEDNRRKLPESFNGMALKCVVKRARQESGRQSFALVDERERQQQTPCGSSSPGKVRRRRTAHSVTPLLDGRQFLNGLEECNERMGVNEVAEESLEAVVDQALMRRVEIANDREVKNAKTIEEENGEEKHTRMAQKEANLVKETAKNEAKLSMQQMMPKEAKLTTQQMVPKEGKIVHKTIPSALVTMSMKAKTHFHRGAEDKFRKRKSVDGNTEEVNLQQPRGMPGVQAISERIGKAESATDTNNKITITLKMSNLSRVPVYAQRALPTAVSKCTESSAPKGPPAVCRIRTVVKPNNGQMSSEQTTPRQTQPSERPLRPSQVKASQQKVQQIGIGTKTTAVLKTTKSMATVGGDGFTVAKTRSGGGGKATATTTTTTSNKRNTNGAAATASSSVWLPMRAAAAATKTQMQQQQHQKDKIVAPQQQQLGKARPSLIRRLSTSSRPTLVHSVGRSGTGNREGGVMEKPKWI</sequence>
<feature type="compositionally biased region" description="Polar residues" evidence="1">
    <location>
        <begin position="320"/>
        <end position="329"/>
    </location>
</feature>
<dbReference type="SUPFAM" id="SSF101447">
    <property type="entry name" value="Formin homology 2 domain (FH2 domain)"/>
    <property type="match status" value="1"/>
</dbReference>
<dbReference type="SMART" id="SM00498">
    <property type="entry name" value="FH2"/>
    <property type="match status" value="1"/>
</dbReference>
<protein>
    <submittedName>
        <fullName evidence="4">FH2 domain-containing protein</fullName>
    </submittedName>
</protein>
<dbReference type="InterPro" id="IPR015425">
    <property type="entry name" value="FH2_Formin"/>
</dbReference>
<dbReference type="AlphaFoldDB" id="A0A914HDQ7"/>
<evidence type="ECO:0000313" key="3">
    <source>
        <dbReference type="Proteomes" id="UP000887572"/>
    </source>
</evidence>
<feature type="region of interest" description="Disordered" evidence="1">
    <location>
        <begin position="264"/>
        <end position="332"/>
    </location>
</feature>
<evidence type="ECO:0000259" key="2">
    <source>
        <dbReference type="PROSITE" id="PS51444"/>
    </source>
</evidence>
<evidence type="ECO:0000313" key="4">
    <source>
        <dbReference type="WBParaSite" id="Gr19_v10_g16564.t1"/>
    </source>
</evidence>
<dbReference type="PANTHER" id="PTHR46345:SF8">
    <property type="entry name" value="FORMIN 3, ISOFORM B"/>
    <property type="match status" value="1"/>
</dbReference>
<reference evidence="4" key="1">
    <citation type="submission" date="2022-11" db="UniProtKB">
        <authorList>
            <consortium name="WormBaseParasite"/>
        </authorList>
    </citation>
    <scope>IDENTIFICATION</scope>
</reference>
<organism evidence="3 4">
    <name type="scientific">Globodera rostochiensis</name>
    <name type="common">Golden nematode worm</name>
    <name type="synonym">Heterodera rostochiensis</name>
    <dbReference type="NCBI Taxonomy" id="31243"/>
    <lineage>
        <taxon>Eukaryota</taxon>
        <taxon>Metazoa</taxon>
        <taxon>Ecdysozoa</taxon>
        <taxon>Nematoda</taxon>
        <taxon>Chromadorea</taxon>
        <taxon>Rhabditida</taxon>
        <taxon>Tylenchina</taxon>
        <taxon>Tylenchomorpha</taxon>
        <taxon>Tylenchoidea</taxon>
        <taxon>Heteroderidae</taxon>
        <taxon>Heteroderinae</taxon>
        <taxon>Globodera</taxon>
    </lineage>
</organism>
<feature type="region of interest" description="Disordered" evidence="1">
    <location>
        <begin position="926"/>
        <end position="950"/>
    </location>
</feature>
<feature type="region of interest" description="Disordered" evidence="1">
    <location>
        <begin position="1166"/>
        <end position="1200"/>
    </location>
</feature>
<feature type="region of interest" description="Disordered" evidence="1">
    <location>
        <begin position="172"/>
        <end position="214"/>
    </location>
</feature>
<feature type="region of interest" description="Disordered" evidence="1">
    <location>
        <begin position="766"/>
        <end position="793"/>
    </location>
</feature>
<feature type="compositionally biased region" description="Polar residues" evidence="1">
    <location>
        <begin position="775"/>
        <end position="784"/>
    </location>
</feature>
<accession>A0A914HDQ7</accession>
<feature type="domain" description="FH2" evidence="2">
    <location>
        <begin position="336"/>
        <end position="755"/>
    </location>
</feature>
<dbReference type="PANTHER" id="PTHR46345">
    <property type="entry name" value="INVERTED FORMIN-2"/>
    <property type="match status" value="1"/>
</dbReference>
<feature type="compositionally biased region" description="Low complexity" evidence="1">
    <location>
        <begin position="1051"/>
        <end position="1061"/>
    </location>
</feature>
<dbReference type="InterPro" id="IPR042201">
    <property type="entry name" value="FH2_Formin_sf"/>
</dbReference>
<dbReference type="Pfam" id="PF02181">
    <property type="entry name" value="FH2"/>
    <property type="match status" value="1"/>
</dbReference>
<keyword evidence="3" id="KW-1185">Reference proteome</keyword>
<feature type="compositionally biased region" description="Pro residues" evidence="1">
    <location>
        <begin position="296"/>
        <end position="316"/>
    </location>
</feature>
<feature type="compositionally biased region" description="Low complexity" evidence="1">
    <location>
        <begin position="279"/>
        <end position="295"/>
    </location>
</feature>
<dbReference type="Proteomes" id="UP000887572">
    <property type="component" value="Unplaced"/>
</dbReference>
<dbReference type="Gene3D" id="1.20.58.2220">
    <property type="entry name" value="Formin, FH2 domain"/>
    <property type="match status" value="1"/>
</dbReference>
<feature type="region of interest" description="Disordered" evidence="1">
    <location>
        <begin position="1092"/>
        <end position="1122"/>
    </location>
</feature>
<feature type="region of interest" description="Disordered" evidence="1">
    <location>
        <begin position="1024"/>
        <end position="1061"/>
    </location>
</feature>
<evidence type="ECO:0000256" key="1">
    <source>
        <dbReference type="SAM" id="MobiDB-lite"/>
    </source>
</evidence>
<feature type="compositionally biased region" description="Polar residues" evidence="1">
    <location>
        <begin position="941"/>
        <end position="950"/>
    </location>
</feature>
<feature type="compositionally biased region" description="Polar residues" evidence="1">
    <location>
        <begin position="1025"/>
        <end position="1044"/>
    </location>
</feature>
<dbReference type="PROSITE" id="PS51444">
    <property type="entry name" value="FH2"/>
    <property type="match status" value="1"/>
</dbReference>
<dbReference type="WBParaSite" id="Gr19_v10_g16564.t1">
    <property type="protein sequence ID" value="Gr19_v10_g16564.t1"/>
    <property type="gene ID" value="Gr19_v10_g16564"/>
</dbReference>
<proteinExistence type="predicted"/>